<comment type="caution">
    <text evidence="2">The sequence shown here is derived from an EMBL/GenBank/DDBJ whole genome shotgun (WGS) entry which is preliminary data.</text>
</comment>
<feature type="compositionally biased region" description="Basic and acidic residues" evidence="1">
    <location>
        <begin position="18"/>
        <end position="29"/>
    </location>
</feature>
<evidence type="ECO:0000313" key="3">
    <source>
        <dbReference type="Proteomes" id="UP000295604"/>
    </source>
</evidence>
<reference evidence="2 3" key="1">
    <citation type="submission" date="2018-11" db="EMBL/GenBank/DDBJ databases">
        <title>Genome sequence and assembly of Colletotrichum sidae.</title>
        <authorList>
            <person name="Gan P."/>
            <person name="Shirasu K."/>
        </authorList>
    </citation>
    <scope>NUCLEOTIDE SEQUENCE [LARGE SCALE GENOMIC DNA]</scope>
    <source>
        <strain evidence="2 3">CBS 518.97</strain>
    </source>
</reference>
<name>A0A4R8SUY6_9PEZI</name>
<evidence type="ECO:0000313" key="2">
    <source>
        <dbReference type="EMBL" id="TEA06060.1"/>
    </source>
</evidence>
<dbReference type="Proteomes" id="UP000295604">
    <property type="component" value="Unassembled WGS sequence"/>
</dbReference>
<dbReference type="AlphaFoldDB" id="A0A4R8SUY6"/>
<proteinExistence type="predicted"/>
<feature type="region of interest" description="Disordered" evidence="1">
    <location>
        <begin position="1"/>
        <end position="30"/>
    </location>
</feature>
<accession>A0A4R8SUY6</accession>
<dbReference type="EMBL" id="QAPF01001195">
    <property type="protein sequence ID" value="TEA06060.1"/>
    <property type="molecule type" value="Genomic_DNA"/>
</dbReference>
<keyword evidence="3" id="KW-1185">Reference proteome</keyword>
<evidence type="ECO:0000256" key="1">
    <source>
        <dbReference type="SAM" id="MobiDB-lite"/>
    </source>
</evidence>
<protein>
    <submittedName>
        <fullName evidence="2">Uncharacterized protein</fullName>
    </submittedName>
</protein>
<feature type="compositionally biased region" description="Polar residues" evidence="1">
    <location>
        <begin position="1"/>
        <end position="12"/>
    </location>
</feature>
<gene>
    <name evidence="2" type="ORF">C8034_v001393</name>
</gene>
<sequence length="82" mass="9212">MKRPSCSSSFELVTSYDSRSDSGRRRDQNRPLIAIKLADLAAGQRSIRHEGRAAGRGGWSERWHHHVETLRRAKSGRSTGPL</sequence>
<organism evidence="2 3">
    <name type="scientific">Colletotrichum sidae</name>
    <dbReference type="NCBI Taxonomy" id="1347389"/>
    <lineage>
        <taxon>Eukaryota</taxon>
        <taxon>Fungi</taxon>
        <taxon>Dikarya</taxon>
        <taxon>Ascomycota</taxon>
        <taxon>Pezizomycotina</taxon>
        <taxon>Sordariomycetes</taxon>
        <taxon>Hypocreomycetidae</taxon>
        <taxon>Glomerellales</taxon>
        <taxon>Glomerellaceae</taxon>
        <taxon>Colletotrichum</taxon>
        <taxon>Colletotrichum orbiculare species complex</taxon>
    </lineage>
</organism>